<dbReference type="EMBL" id="LXQA010002300">
    <property type="protein sequence ID" value="MCH81438.1"/>
    <property type="molecule type" value="Genomic_DNA"/>
</dbReference>
<dbReference type="Pfam" id="PF13966">
    <property type="entry name" value="zf-RVT"/>
    <property type="match status" value="1"/>
</dbReference>
<gene>
    <name evidence="2" type="ORF">A2U01_0002225</name>
</gene>
<feature type="non-terminal residue" evidence="2">
    <location>
        <position position="1"/>
    </location>
</feature>
<keyword evidence="3" id="KW-1185">Reference proteome</keyword>
<comment type="caution">
    <text evidence="2">The sequence shown here is derived from an EMBL/GenBank/DDBJ whole genome shotgun (WGS) entry which is preliminary data.</text>
</comment>
<sequence length="667" mass="76202">LNGVVFPMLSCDENQMLVRPFQLDEIEKAILESDGSKSPGPDGFNFAFVKAFWNLLKCEVRILFDQFHGTATLPKSFSSYFVTLIPKIVSPFSLGDFRPISLLGRLYKIIAKVLTERLSRVMDSLVETTQSAFIKGRNLVDGVVVVNEVVDMARRTSVSCLILKYVSTSQRESDGRDQYPTRPQARGPFSPFLILVGGGRVSSIPFKYLGLPVGATPVRSPLGNLFSTPFGSGWVCGIPVQVWKKIRRLQREFLWGGRRGNIRIPWVKWEVVCLPKKKGGLGVRDIRVVNISLLAKWRWRLLTNDNAVWKDLVRRKYGDRAVGKVVLDAGCQPWFASLWWKDICSIGCNLNDNWFVTNVAKKLGNGEHTSFWEDTWVGNTLLKDRFPRLYSASIQKEATVGELHTDDAAVHWNLAWRRRFFVWEENQLPHLLDLINPITLTDVADCWVWVPEKNGHFSVKSTFSLVSEVAAVQDAVSPWHGSLFSFIWRCPAPAKVTAFAWQLLHDWIPTRSNLHRRHIIHAVDDCLCVLCGESPESAAHLFLYCKVALKVWKLVFQWLNLYFALPHSLYSILAYLIHTGEKDLRKGMGMIWKAVVWSLWRHRNSVCFEGENSNPEKVFEGVIVSTWKWWLNYSKAASSLLYEWRMQPQLCIWGANGPGYSCYLLFV</sequence>
<evidence type="ECO:0000313" key="3">
    <source>
        <dbReference type="Proteomes" id="UP000265520"/>
    </source>
</evidence>
<feature type="domain" description="Reverse transcriptase zinc-binding" evidence="1">
    <location>
        <begin position="457"/>
        <end position="552"/>
    </location>
</feature>
<protein>
    <submittedName>
        <fullName evidence="2">Ribonuclease H protein</fullName>
    </submittedName>
</protein>
<dbReference type="PANTHER" id="PTHR33116:SF78">
    <property type="entry name" value="OS12G0587133 PROTEIN"/>
    <property type="match status" value="1"/>
</dbReference>
<dbReference type="Proteomes" id="UP000265520">
    <property type="component" value="Unassembled WGS sequence"/>
</dbReference>
<accession>A0A392M380</accession>
<dbReference type="AlphaFoldDB" id="A0A392M380"/>
<evidence type="ECO:0000313" key="2">
    <source>
        <dbReference type="EMBL" id="MCH81438.1"/>
    </source>
</evidence>
<reference evidence="2 3" key="1">
    <citation type="journal article" date="2018" name="Front. Plant Sci.">
        <title>Red Clover (Trifolium pratense) and Zigzag Clover (T. medium) - A Picture of Genomic Similarities and Differences.</title>
        <authorList>
            <person name="Dluhosova J."/>
            <person name="Istvanek J."/>
            <person name="Nedelnik J."/>
            <person name="Repkova J."/>
        </authorList>
    </citation>
    <scope>NUCLEOTIDE SEQUENCE [LARGE SCALE GENOMIC DNA]</scope>
    <source>
        <strain evidence="3">cv. 10/8</strain>
        <tissue evidence="2">Leaf</tissue>
    </source>
</reference>
<proteinExistence type="predicted"/>
<dbReference type="InterPro" id="IPR026960">
    <property type="entry name" value="RVT-Znf"/>
</dbReference>
<evidence type="ECO:0000259" key="1">
    <source>
        <dbReference type="Pfam" id="PF13966"/>
    </source>
</evidence>
<dbReference type="PANTHER" id="PTHR33116">
    <property type="entry name" value="REVERSE TRANSCRIPTASE ZINC-BINDING DOMAIN-CONTAINING PROTEIN-RELATED-RELATED"/>
    <property type="match status" value="1"/>
</dbReference>
<organism evidence="2 3">
    <name type="scientific">Trifolium medium</name>
    <dbReference type="NCBI Taxonomy" id="97028"/>
    <lineage>
        <taxon>Eukaryota</taxon>
        <taxon>Viridiplantae</taxon>
        <taxon>Streptophyta</taxon>
        <taxon>Embryophyta</taxon>
        <taxon>Tracheophyta</taxon>
        <taxon>Spermatophyta</taxon>
        <taxon>Magnoliopsida</taxon>
        <taxon>eudicotyledons</taxon>
        <taxon>Gunneridae</taxon>
        <taxon>Pentapetalae</taxon>
        <taxon>rosids</taxon>
        <taxon>fabids</taxon>
        <taxon>Fabales</taxon>
        <taxon>Fabaceae</taxon>
        <taxon>Papilionoideae</taxon>
        <taxon>50 kb inversion clade</taxon>
        <taxon>NPAAA clade</taxon>
        <taxon>Hologalegina</taxon>
        <taxon>IRL clade</taxon>
        <taxon>Trifolieae</taxon>
        <taxon>Trifolium</taxon>
    </lineage>
</organism>
<name>A0A392M380_9FABA</name>